<dbReference type="HOGENOM" id="CLU_1937269_0_0_0"/>
<dbReference type="AlphaFoldDB" id="D6YWJ6"/>
<keyword evidence="3" id="KW-1185">Reference proteome</keyword>
<dbReference type="InterPro" id="IPR045739">
    <property type="entry name" value="ACT_dom_pair"/>
</dbReference>
<dbReference type="PANTHER" id="PTHR40099:SF1">
    <property type="entry name" value="ACETOLACTATE SYNTHASE, SMALL SUBUNIT"/>
    <property type="match status" value="1"/>
</dbReference>
<gene>
    <name evidence="2" type="ordered locus">wcw_1150</name>
</gene>
<name>D6YWJ6_WADCW</name>
<evidence type="ECO:0000313" key="2">
    <source>
        <dbReference type="EMBL" id="ADI38507.1"/>
    </source>
</evidence>
<dbReference type="Pfam" id="PF19571">
    <property type="entry name" value="ACT_8"/>
    <property type="match status" value="1"/>
</dbReference>
<dbReference type="Gene3D" id="3.30.2130.10">
    <property type="entry name" value="VC0802-like"/>
    <property type="match status" value="1"/>
</dbReference>
<dbReference type="Proteomes" id="UP000001505">
    <property type="component" value="Chromosome"/>
</dbReference>
<reference evidence="2 3" key="1">
    <citation type="journal article" date="2010" name="PLoS ONE">
        <title>The Waddlia genome: a window into chlamydial biology.</title>
        <authorList>
            <person name="Bertelli C."/>
            <person name="Collyn F."/>
            <person name="Croxatto A."/>
            <person name="Ruckert C."/>
            <person name="Polkinghorne A."/>
            <person name="Kebbi-Beghdadi C."/>
            <person name="Goesmann A."/>
            <person name="Vaughan L."/>
            <person name="Greub G."/>
        </authorList>
    </citation>
    <scope>NUCLEOTIDE SEQUENCE [LARGE SCALE GENOMIC DNA]</scope>
    <source>
        <strain evidence="3">ATCC VR-1470 / WSU 86-1044</strain>
    </source>
</reference>
<dbReference type="EMBL" id="CP001928">
    <property type="protein sequence ID" value="ADI38507.1"/>
    <property type="molecule type" value="Genomic_DNA"/>
</dbReference>
<protein>
    <recommendedName>
        <fullName evidence="1">ACT domain-containing protein</fullName>
    </recommendedName>
</protein>
<dbReference type="InterPro" id="IPR045865">
    <property type="entry name" value="ACT-like_dom_sf"/>
</dbReference>
<dbReference type="PANTHER" id="PTHR40099">
    <property type="entry name" value="ACETOLACTATE SYNTHASE, SMALL SUBUNIT"/>
    <property type="match status" value="1"/>
</dbReference>
<accession>D6YWJ6</accession>
<sequence>MAIQFTVKVTDQAGGIQWLAQILGDAGININALMGQSYNGYAMLSFLTDEPAKTKEALKKHKIPFEHNDVVVVKLHNKPGQTALFTKALRNENLHIQKFYLTVNGEEVIDTDDYLKTRKVADDFGIYQSI</sequence>
<proteinExistence type="predicted"/>
<dbReference type="eggNOG" id="COG4747">
    <property type="taxonomic scope" value="Bacteria"/>
</dbReference>
<evidence type="ECO:0000313" key="3">
    <source>
        <dbReference type="Proteomes" id="UP000001505"/>
    </source>
</evidence>
<dbReference type="SUPFAM" id="SSF55021">
    <property type="entry name" value="ACT-like"/>
    <property type="match status" value="1"/>
</dbReference>
<feature type="domain" description="ACT" evidence="1">
    <location>
        <begin position="4"/>
        <end position="120"/>
    </location>
</feature>
<dbReference type="STRING" id="716544.wcw_1150"/>
<organism evidence="2 3">
    <name type="scientific">Waddlia chondrophila (strain ATCC VR-1470 / WSU 86-1044)</name>
    <dbReference type="NCBI Taxonomy" id="716544"/>
    <lineage>
        <taxon>Bacteria</taxon>
        <taxon>Pseudomonadati</taxon>
        <taxon>Chlamydiota</taxon>
        <taxon>Chlamydiia</taxon>
        <taxon>Parachlamydiales</taxon>
        <taxon>Waddliaceae</taxon>
        <taxon>Waddlia</taxon>
    </lineage>
</organism>
<dbReference type="KEGG" id="wch:wcw_1150"/>
<dbReference type="RefSeq" id="WP_013182220.1">
    <property type="nucleotide sequence ID" value="NC_014225.1"/>
</dbReference>
<evidence type="ECO:0000259" key="1">
    <source>
        <dbReference type="Pfam" id="PF19571"/>
    </source>
</evidence>